<evidence type="ECO:0000256" key="3">
    <source>
        <dbReference type="ARBA" id="ARBA00022448"/>
    </source>
</evidence>
<evidence type="ECO:0000313" key="10">
    <source>
        <dbReference type="EMBL" id="UGS34313.1"/>
    </source>
</evidence>
<evidence type="ECO:0000259" key="9">
    <source>
        <dbReference type="PROSITE" id="PS50850"/>
    </source>
</evidence>
<feature type="transmembrane region" description="Helical" evidence="8">
    <location>
        <begin position="86"/>
        <end position="105"/>
    </location>
</feature>
<evidence type="ECO:0000256" key="4">
    <source>
        <dbReference type="ARBA" id="ARBA00022475"/>
    </source>
</evidence>
<proteinExistence type="inferred from homology"/>
<protein>
    <submittedName>
        <fullName evidence="10">Transport protein HsrA</fullName>
    </submittedName>
</protein>
<dbReference type="InterPro" id="IPR011701">
    <property type="entry name" value="MFS"/>
</dbReference>
<keyword evidence="5 8" id="KW-0812">Transmembrane</keyword>
<feature type="transmembrane region" description="Helical" evidence="8">
    <location>
        <begin position="231"/>
        <end position="254"/>
    </location>
</feature>
<dbReference type="Gene3D" id="1.20.1720.10">
    <property type="entry name" value="Multidrug resistance protein D"/>
    <property type="match status" value="1"/>
</dbReference>
<gene>
    <name evidence="10" type="primary">hsrA</name>
    <name evidence="10" type="ORF">DSM104329_00689</name>
</gene>
<dbReference type="Gene3D" id="1.20.1250.20">
    <property type="entry name" value="MFS general substrate transporter like domains"/>
    <property type="match status" value="1"/>
</dbReference>
<feature type="domain" description="Major facilitator superfamily (MFS) profile" evidence="9">
    <location>
        <begin position="20"/>
        <end position="470"/>
    </location>
</feature>
<dbReference type="RefSeq" id="WP_259313997.1">
    <property type="nucleotide sequence ID" value="NZ_CP087164.1"/>
</dbReference>
<dbReference type="EMBL" id="CP087164">
    <property type="protein sequence ID" value="UGS34313.1"/>
    <property type="molecule type" value="Genomic_DNA"/>
</dbReference>
<keyword evidence="4" id="KW-1003">Cell membrane</keyword>
<comment type="similarity">
    <text evidence="2">Belongs to the major facilitator superfamily. EmrB family.</text>
</comment>
<evidence type="ECO:0000256" key="8">
    <source>
        <dbReference type="SAM" id="Phobius"/>
    </source>
</evidence>
<feature type="transmembrane region" description="Helical" evidence="8">
    <location>
        <begin position="111"/>
        <end position="132"/>
    </location>
</feature>
<dbReference type="InterPro" id="IPR004638">
    <property type="entry name" value="EmrB-like"/>
</dbReference>
<dbReference type="AlphaFoldDB" id="A0A9E6XUE8"/>
<dbReference type="KEGG" id="sbae:DSM104329_00689"/>
<name>A0A9E6XUE8_9ACTN</name>
<evidence type="ECO:0000256" key="1">
    <source>
        <dbReference type="ARBA" id="ARBA00004651"/>
    </source>
</evidence>
<accession>A0A9E6XUE8</accession>
<feature type="transmembrane region" description="Helical" evidence="8">
    <location>
        <begin position="274"/>
        <end position="299"/>
    </location>
</feature>
<dbReference type="PANTHER" id="PTHR42718:SF9">
    <property type="entry name" value="MAJOR FACILITATOR SUPERFAMILY MULTIDRUG TRANSPORTER MFSC"/>
    <property type="match status" value="1"/>
</dbReference>
<dbReference type="GO" id="GO:0022857">
    <property type="term" value="F:transmembrane transporter activity"/>
    <property type="evidence" value="ECO:0007669"/>
    <property type="project" value="InterPro"/>
</dbReference>
<dbReference type="GO" id="GO:0005886">
    <property type="term" value="C:plasma membrane"/>
    <property type="evidence" value="ECO:0007669"/>
    <property type="project" value="UniProtKB-SubCell"/>
</dbReference>
<evidence type="ECO:0000256" key="7">
    <source>
        <dbReference type="ARBA" id="ARBA00023136"/>
    </source>
</evidence>
<feature type="transmembrane region" description="Helical" evidence="8">
    <location>
        <begin position="144"/>
        <end position="167"/>
    </location>
</feature>
<dbReference type="Proteomes" id="UP001162834">
    <property type="component" value="Chromosome"/>
</dbReference>
<keyword evidence="3" id="KW-0813">Transport</keyword>
<feature type="transmembrane region" description="Helical" evidence="8">
    <location>
        <begin position="311"/>
        <end position="329"/>
    </location>
</feature>
<feature type="transmembrane region" description="Helical" evidence="8">
    <location>
        <begin position="173"/>
        <end position="195"/>
    </location>
</feature>
<dbReference type="PROSITE" id="PS50850">
    <property type="entry name" value="MFS"/>
    <property type="match status" value="1"/>
</dbReference>
<sequence>MLRLRSRSDANRLEPHVFRIAVVIVLGAIMSILDTTIVNVALRSLSTDLGTSLDDIQWVVTAYLLALGATIPLTGWLARRIGARRLYLIALVVFIGGSALCGLAWSAGSLIGFRVLQGLGGGMVMPVGQMILVRAAGPKNLARVMSAIGVPMILAPVLGPTLGGLLIEHAGWQWIFFVNVPIGAVAVVAALRLLPREAPETAGPLDVLGFVLAGVGVVGVTYGLAESGHTGSLAATSVLVPLAIGLALIAVFVVRALRIEHPLLDMRLYANRAFSAAALTTFALGAALFGGMILMPLYFQIVRGDSVVETGLLLIPQGIGAALAMHYAGRATERFGGGPTALVGTVVMLVATIPFTLIADDTPYALINAAMFLRGFGLGLCMMPAWTAAFAVLRPDQVGDATPQLTVVQRVGGSIGTAVLTVILQGHLDDAGRSASAQATAFADTYLWVIGISLLAIAPTILLTLVERRAARDEHEAMDQARMAEEAVA</sequence>
<dbReference type="Pfam" id="PF07690">
    <property type="entry name" value="MFS_1"/>
    <property type="match status" value="1"/>
</dbReference>
<reference evidence="10" key="1">
    <citation type="journal article" date="2022" name="Int. J. Syst. Evol. Microbiol.">
        <title>Pseudomonas aegrilactucae sp. nov. and Pseudomonas morbosilactucae sp. nov., pathogens causing bacterial rot of lettuce in Japan.</title>
        <authorList>
            <person name="Sawada H."/>
            <person name="Fujikawa T."/>
            <person name="Satou M."/>
        </authorList>
    </citation>
    <scope>NUCLEOTIDE SEQUENCE</scope>
    <source>
        <strain evidence="10">0166_1</strain>
    </source>
</reference>
<evidence type="ECO:0000256" key="2">
    <source>
        <dbReference type="ARBA" id="ARBA00008537"/>
    </source>
</evidence>
<feature type="transmembrane region" description="Helical" evidence="8">
    <location>
        <begin position="62"/>
        <end position="79"/>
    </location>
</feature>
<feature type="transmembrane region" description="Helical" evidence="8">
    <location>
        <begin position="207"/>
        <end position="225"/>
    </location>
</feature>
<dbReference type="NCBIfam" id="TIGR00711">
    <property type="entry name" value="efflux_EmrB"/>
    <property type="match status" value="1"/>
</dbReference>
<feature type="transmembrane region" description="Helical" evidence="8">
    <location>
        <begin position="446"/>
        <end position="466"/>
    </location>
</feature>
<keyword evidence="6 8" id="KW-1133">Transmembrane helix</keyword>
<evidence type="ECO:0000256" key="5">
    <source>
        <dbReference type="ARBA" id="ARBA00022692"/>
    </source>
</evidence>
<keyword evidence="11" id="KW-1185">Reference proteome</keyword>
<dbReference type="InterPro" id="IPR020846">
    <property type="entry name" value="MFS_dom"/>
</dbReference>
<keyword evidence="7 8" id="KW-0472">Membrane</keyword>
<evidence type="ECO:0000256" key="6">
    <source>
        <dbReference type="ARBA" id="ARBA00022989"/>
    </source>
</evidence>
<feature type="transmembrane region" description="Helical" evidence="8">
    <location>
        <begin position="405"/>
        <end position="426"/>
    </location>
</feature>
<feature type="transmembrane region" description="Helical" evidence="8">
    <location>
        <begin position="341"/>
        <end position="359"/>
    </location>
</feature>
<organism evidence="10 11">
    <name type="scientific">Capillimicrobium parvum</name>
    <dbReference type="NCBI Taxonomy" id="2884022"/>
    <lineage>
        <taxon>Bacteria</taxon>
        <taxon>Bacillati</taxon>
        <taxon>Actinomycetota</taxon>
        <taxon>Thermoleophilia</taxon>
        <taxon>Solirubrobacterales</taxon>
        <taxon>Capillimicrobiaceae</taxon>
        <taxon>Capillimicrobium</taxon>
    </lineage>
</organism>
<dbReference type="InterPro" id="IPR036259">
    <property type="entry name" value="MFS_trans_sf"/>
</dbReference>
<dbReference type="PANTHER" id="PTHR42718">
    <property type="entry name" value="MAJOR FACILITATOR SUPERFAMILY MULTIDRUG TRANSPORTER MFSC"/>
    <property type="match status" value="1"/>
</dbReference>
<dbReference type="CDD" id="cd17503">
    <property type="entry name" value="MFS_LmrB_MDR_like"/>
    <property type="match status" value="1"/>
</dbReference>
<dbReference type="SUPFAM" id="SSF103473">
    <property type="entry name" value="MFS general substrate transporter"/>
    <property type="match status" value="1"/>
</dbReference>
<feature type="transmembrane region" description="Helical" evidence="8">
    <location>
        <begin position="371"/>
        <end position="393"/>
    </location>
</feature>
<evidence type="ECO:0000313" key="11">
    <source>
        <dbReference type="Proteomes" id="UP001162834"/>
    </source>
</evidence>
<feature type="transmembrane region" description="Helical" evidence="8">
    <location>
        <begin position="20"/>
        <end position="42"/>
    </location>
</feature>
<comment type="subcellular location">
    <subcellularLocation>
        <location evidence="1">Cell membrane</location>
        <topology evidence="1">Multi-pass membrane protein</topology>
    </subcellularLocation>
</comment>